<reference evidence="1 2" key="1">
    <citation type="submission" date="2018-03" db="EMBL/GenBank/DDBJ databases">
        <title>Streptomyces dioscori sp. nov., a novel endophytic actinobacterium isolated from bulbil of Dioscorea bulbifera L.</title>
        <authorList>
            <person name="Zhikuan W."/>
        </authorList>
    </citation>
    <scope>NUCLEOTIDE SEQUENCE [LARGE SCALE GENOMIC DNA]</scope>
    <source>
        <strain evidence="1 2">A217</strain>
    </source>
</reference>
<dbReference type="AlphaFoldDB" id="A0A2P8PXP0"/>
<dbReference type="Proteomes" id="UP000240429">
    <property type="component" value="Unassembled WGS sequence"/>
</dbReference>
<organism evidence="1 2">
    <name type="scientific">Streptomyces dioscori</name>
    <dbReference type="NCBI Taxonomy" id="2109333"/>
    <lineage>
        <taxon>Bacteria</taxon>
        <taxon>Bacillati</taxon>
        <taxon>Actinomycetota</taxon>
        <taxon>Actinomycetes</taxon>
        <taxon>Kitasatosporales</taxon>
        <taxon>Streptomycetaceae</taxon>
        <taxon>Streptomyces</taxon>
        <taxon>Streptomyces aurantiacus group</taxon>
    </lineage>
</organism>
<evidence type="ECO:0000313" key="1">
    <source>
        <dbReference type="EMBL" id="PSM38763.1"/>
    </source>
</evidence>
<accession>A0A2P8PXP0</accession>
<comment type="caution">
    <text evidence="1">The sequence shown here is derived from an EMBL/GenBank/DDBJ whole genome shotgun (WGS) entry which is preliminary data.</text>
</comment>
<dbReference type="OrthoDB" id="3492053at2"/>
<protein>
    <submittedName>
        <fullName evidence="1">Uncharacterized protein</fullName>
    </submittedName>
</protein>
<evidence type="ECO:0000313" key="2">
    <source>
        <dbReference type="Proteomes" id="UP000240429"/>
    </source>
</evidence>
<name>A0A2P8PXP0_9ACTN</name>
<dbReference type="EMBL" id="PYBJ01000028">
    <property type="protein sequence ID" value="PSM38763.1"/>
    <property type="molecule type" value="Genomic_DNA"/>
</dbReference>
<sequence length="692" mass="77492">MAGDEDGFSGIDPEQLAKTIQSLQKDQEKLKSSATWIKSSFERYGVETDPLTELLAIAGWSENQLPMLRRRHHLSIAEDEKYGHGYKGMVRIKESMVGQTKQSQANGKKLGDDFKEKLENGEEITPEMFADLRANESDADYVKSFYDVLGSRNLLWMSQEMGDRNSDFYKDDAEQREKDRKVIADTFGTYTKVAFEGKTPKEKQRAWNKWFDDSAVDEHFGFRPDRLTPLLRGGSHDKDFLVAFGDRVFSKDAKTNENQFLGNSGIGEGEWSKDGYEQLFDAISRNSEASGEWMDHNPDGVQSMLYSTGPWKVDEPAERGVAFLNILQAGSVTLRKDNPALAEKNAARLIYENYQHSKGDLKNVHPIDGTSAVYTSILTSYWKDVEHSVTSPVSNNLWSGGKEWSDKSYFAGQDKKRAGLEFSQDMWGALTVEAGRDPRGAGIIGALFQGYNEKMIAQENDINPHRTGDSVRYISAQKGMMQRFYYENMRTVADQLGAERDKWVEDTNAFRDGLIDQVTGVAMGATGGAGMAGAKGAAIGAAYGMVSDVLTVWIKDGVHVDASNAPAALRHQIEGVKKATIDTSWQTSYQDQANDLLREKNGGFDARYIPEVEVWKVDGSHETYTGNPKQYIKGDSSRNFLTKDGVVMDPEKMSPRQRTAYGEWLRDPAVVQKVYTPFSDGRNAWDWPGQND</sequence>
<proteinExistence type="predicted"/>
<gene>
    <name evidence="1" type="ORF">C6Y14_34860</name>
</gene>
<keyword evidence="2" id="KW-1185">Reference proteome</keyword>